<dbReference type="KEGG" id="glj:GKIL_0882"/>
<dbReference type="AlphaFoldDB" id="U5QE30"/>
<protein>
    <submittedName>
        <fullName evidence="1">Uncharacterized protein</fullName>
    </submittedName>
</protein>
<dbReference type="EMBL" id="CP003587">
    <property type="protein sequence ID" value="AGY57128.1"/>
    <property type="molecule type" value="Genomic_DNA"/>
</dbReference>
<organism evidence="1 2">
    <name type="scientific">Gloeobacter kilaueensis (strain ATCC BAA-2537 / CCAP 1431/1 / ULC 316 / JS1)</name>
    <dbReference type="NCBI Taxonomy" id="1183438"/>
    <lineage>
        <taxon>Bacteria</taxon>
        <taxon>Bacillati</taxon>
        <taxon>Cyanobacteriota</taxon>
        <taxon>Cyanophyceae</taxon>
        <taxon>Gloeobacterales</taxon>
        <taxon>Gloeobacteraceae</taxon>
        <taxon>Gloeobacter</taxon>
    </lineage>
</organism>
<sequence length="92" mass="10638">MSKTLLESFTAAQREWLRDHVAFYTYKLPRQELIQRVERIAREARTLQARLTDKPQVQAEVLANMKMALSILETLGYTVGPGNTLQERESCQ</sequence>
<evidence type="ECO:0000313" key="1">
    <source>
        <dbReference type="EMBL" id="AGY57128.1"/>
    </source>
</evidence>
<accession>U5QE30</accession>
<reference evidence="1 2" key="1">
    <citation type="journal article" date="2013" name="PLoS ONE">
        <title>Cultivation and Complete Genome Sequencing of Gloeobacter kilaueensis sp. nov., from a Lava Cave in Kilauea Caldera, Hawai'i.</title>
        <authorList>
            <person name="Saw J.H."/>
            <person name="Schatz M."/>
            <person name="Brown M.V."/>
            <person name="Kunkel D.D."/>
            <person name="Foster J.S."/>
            <person name="Shick H."/>
            <person name="Christensen S."/>
            <person name="Hou S."/>
            <person name="Wan X."/>
            <person name="Donachie S.P."/>
        </authorList>
    </citation>
    <scope>NUCLEOTIDE SEQUENCE [LARGE SCALE GENOMIC DNA]</scope>
    <source>
        <strain evidence="2">JS</strain>
    </source>
</reference>
<name>U5QE30_GLOK1</name>
<proteinExistence type="predicted"/>
<dbReference type="HOGENOM" id="CLU_2409114_0_0_3"/>
<dbReference type="Proteomes" id="UP000017396">
    <property type="component" value="Chromosome"/>
</dbReference>
<keyword evidence="2" id="KW-1185">Reference proteome</keyword>
<evidence type="ECO:0000313" key="2">
    <source>
        <dbReference type="Proteomes" id="UP000017396"/>
    </source>
</evidence>
<dbReference type="RefSeq" id="WP_023172185.1">
    <property type="nucleotide sequence ID" value="NC_022600.1"/>
</dbReference>
<dbReference type="STRING" id="1183438.GKIL_0882"/>
<gene>
    <name evidence="1" type="ORF">GKIL_0882</name>
</gene>